<dbReference type="EMBL" id="BGZK01001087">
    <property type="protein sequence ID" value="GBP70810.1"/>
    <property type="molecule type" value="Genomic_DNA"/>
</dbReference>
<evidence type="ECO:0000313" key="2">
    <source>
        <dbReference type="Proteomes" id="UP000299102"/>
    </source>
</evidence>
<protein>
    <submittedName>
        <fullName evidence="1">Uncharacterized protein</fullName>
    </submittedName>
</protein>
<dbReference type="Proteomes" id="UP000299102">
    <property type="component" value="Unassembled WGS sequence"/>
</dbReference>
<proteinExistence type="predicted"/>
<name>A0A4C1Y5N2_EUMVA</name>
<keyword evidence="2" id="KW-1185">Reference proteome</keyword>
<gene>
    <name evidence="1" type="ORF">EVAR_54323_1</name>
</gene>
<dbReference type="AlphaFoldDB" id="A0A4C1Y5N2"/>
<organism evidence="1 2">
    <name type="scientific">Eumeta variegata</name>
    <name type="common">Bagworm moth</name>
    <name type="synonym">Eumeta japonica</name>
    <dbReference type="NCBI Taxonomy" id="151549"/>
    <lineage>
        <taxon>Eukaryota</taxon>
        <taxon>Metazoa</taxon>
        <taxon>Ecdysozoa</taxon>
        <taxon>Arthropoda</taxon>
        <taxon>Hexapoda</taxon>
        <taxon>Insecta</taxon>
        <taxon>Pterygota</taxon>
        <taxon>Neoptera</taxon>
        <taxon>Endopterygota</taxon>
        <taxon>Lepidoptera</taxon>
        <taxon>Glossata</taxon>
        <taxon>Ditrysia</taxon>
        <taxon>Tineoidea</taxon>
        <taxon>Psychidae</taxon>
        <taxon>Oiketicinae</taxon>
        <taxon>Eumeta</taxon>
    </lineage>
</organism>
<reference evidence="1 2" key="1">
    <citation type="journal article" date="2019" name="Commun. Biol.">
        <title>The bagworm genome reveals a unique fibroin gene that provides high tensile strength.</title>
        <authorList>
            <person name="Kono N."/>
            <person name="Nakamura H."/>
            <person name="Ohtoshi R."/>
            <person name="Tomita M."/>
            <person name="Numata K."/>
            <person name="Arakawa K."/>
        </authorList>
    </citation>
    <scope>NUCLEOTIDE SEQUENCE [LARGE SCALE GENOMIC DNA]</scope>
</reference>
<evidence type="ECO:0000313" key="1">
    <source>
        <dbReference type="EMBL" id="GBP70810.1"/>
    </source>
</evidence>
<comment type="caution">
    <text evidence="1">The sequence shown here is derived from an EMBL/GenBank/DDBJ whole genome shotgun (WGS) entry which is preliminary data.</text>
</comment>
<sequence>MPSSVISADVAVNSYPDHGPVHDFNFGFIVDSRSRSEFNIGPDTYLGCPLDIMLYKRHLYLIRPCTTFGAAFPPMRSTPLTNAGGPKSPGAVLCPYANGGRAAFY</sequence>
<accession>A0A4C1Y5N2</accession>